<feature type="transmembrane region" description="Helical" evidence="1">
    <location>
        <begin position="59"/>
        <end position="78"/>
    </location>
</feature>
<evidence type="ECO:0000256" key="1">
    <source>
        <dbReference type="SAM" id="Phobius"/>
    </source>
</evidence>
<keyword evidence="1" id="KW-1133">Transmembrane helix</keyword>
<dbReference type="NCBIfam" id="TIGR03501">
    <property type="entry name" value="GlyGly_CTERM"/>
    <property type="match status" value="1"/>
</dbReference>
<dbReference type="EMBL" id="CP078018">
    <property type="protein sequence ID" value="QXR26838.1"/>
    <property type="molecule type" value="Genomic_DNA"/>
</dbReference>
<dbReference type="InterPro" id="IPR020008">
    <property type="entry name" value="GlyGly_CTERM"/>
</dbReference>
<organism evidence="2">
    <name type="scientific">Acinetobacter junii</name>
    <dbReference type="NCBI Taxonomy" id="40215"/>
    <lineage>
        <taxon>Bacteria</taxon>
        <taxon>Pseudomonadati</taxon>
        <taxon>Pseudomonadota</taxon>
        <taxon>Gammaproteobacteria</taxon>
        <taxon>Moraxellales</taxon>
        <taxon>Moraxellaceae</taxon>
        <taxon>Acinetobacter</taxon>
    </lineage>
</organism>
<keyword evidence="1" id="KW-0812">Transmembrane</keyword>
<name>A0A8F6MHW0_ACIJU</name>
<gene>
    <name evidence="2" type="ORF">EGT69_011085</name>
</gene>
<evidence type="ECO:0000313" key="2">
    <source>
        <dbReference type="EMBL" id="QXR26838.1"/>
    </source>
</evidence>
<accession>A0A8F6MHW0</accession>
<reference evidence="2" key="1">
    <citation type="journal article" date="2019" name="Nat. Commun.">
        <title>Spatiotemporal dynamics of multidrug resistant bacteria on intensive care unit surfaces.</title>
        <authorList>
            <person name="D'Souza A.W."/>
            <person name="Potter R.F."/>
            <person name="Wallace M."/>
            <person name="Shupe A."/>
            <person name="Patel S."/>
            <person name="Sun X."/>
            <person name="Gul D."/>
            <person name="Kwon J.H."/>
            <person name="Andleeb S."/>
            <person name="Burnham C.D."/>
            <person name="Dantas G."/>
        </authorList>
    </citation>
    <scope>NUCLEOTIDE SEQUENCE</scope>
    <source>
        <strain evidence="2">AJ_351</strain>
    </source>
</reference>
<protein>
    <submittedName>
        <fullName evidence="2">GlyGly-CTERM sorting domain-containing protein</fullName>
    </submittedName>
</protein>
<dbReference type="AlphaFoldDB" id="A0A8F6MHW0"/>
<proteinExistence type="predicted"/>
<sequence length="83" mass="9439">MRCNSLKCVIIFVVRKQVLCHYFNELSFFVVYKANYYITIPTTIVQDPPNNFESKTVNVSGGSLGLTSILMLLGLIGFRRFKA</sequence>
<keyword evidence="1" id="KW-0472">Membrane</keyword>
<dbReference type="Proteomes" id="UP000279359">
    <property type="component" value="Chromosome"/>
</dbReference>
<reference evidence="2" key="2">
    <citation type="submission" date="2021-06" db="EMBL/GenBank/DDBJ databases">
        <authorList>
            <person name="Diorio-Toth L."/>
        </authorList>
    </citation>
    <scope>NUCLEOTIDE SEQUENCE</scope>
    <source>
        <strain evidence="2">AJ_351</strain>
    </source>
</reference>